<dbReference type="Gene3D" id="3.40.140.10">
    <property type="entry name" value="Cytidine Deaminase, domain 2"/>
    <property type="match status" value="1"/>
</dbReference>
<evidence type="ECO:0000313" key="8">
    <source>
        <dbReference type="Proteomes" id="UP000298438"/>
    </source>
</evidence>
<evidence type="ECO:0000259" key="6">
    <source>
        <dbReference type="PROSITE" id="PS50249"/>
    </source>
</evidence>
<dbReference type="PANTHER" id="PTHR34858">
    <property type="entry name" value="CYSO-CYSTEINE PEPTIDASE"/>
    <property type="match status" value="1"/>
</dbReference>
<dbReference type="RefSeq" id="WP_135209513.1">
    <property type="nucleotide sequence ID" value="NZ_SPVF01000272.1"/>
</dbReference>
<dbReference type="GO" id="GO:0006508">
    <property type="term" value="P:proteolysis"/>
    <property type="evidence" value="ECO:0007669"/>
    <property type="project" value="UniProtKB-KW"/>
</dbReference>
<dbReference type="AlphaFoldDB" id="A0A4Y9RPD7"/>
<dbReference type="InterPro" id="IPR037518">
    <property type="entry name" value="MPN"/>
</dbReference>
<dbReference type="SUPFAM" id="SSF102712">
    <property type="entry name" value="JAB1/MPN domain"/>
    <property type="match status" value="1"/>
</dbReference>
<reference evidence="7 8" key="1">
    <citation type="submission" date="2019-03" db="EMBL/GenBank/DDBJ databases">
        <title>Draft Genome Sequence of Massilia arenosa sp. nov., a Novel Massilia Species Isolated from a Sandy-loam Maize Soil.</title>
        <authorList>
            <person name="Raths R."/>
            <person name="Peta V."/>
            <person name="Bucking H."/>
        </authorList>
    </citation>
    <scope>NUCLEOTIDE SEQUENCE [LARGE SCALE GENOMIC DNA]</scope>
    <source>
        <strain evidence="7 8">MC02</strain>
    </source>
</reference>
<dbReference type="OrthoDB" id="1494599at2"/>
<dbReference type="SMART" id="SM00232">
    <property type="entry name" value="JAB_MPN"/>
    <property type="match status" value="1"/>
</dbReference>
<gene>
    <name evidence="7" type="ORF">E4L96_22775</name>
</gene>
<dbReference type="Pfam" id="PF14464">
    <property type="entry name" value="Prok-JAB"/>
    <property type="match status" value="1"/>
</dbReference>
<dbReference type="GO" id="GO:0008270">
    <property type="term" value="F:zinc ion binding"/>
    <property type="evidence" value="ECO:0007669"/>
    <property type="project" value="TreeGrafter"/>
</dbReference>
<sequence>MPGLIDNALGLRRPRLAATGLAASADTVHWEPHMFPGPEDIRHKVELPSALQADLLAQAHAAAPHECCGILLGTPAADGRPATVVLADPAFNLEAGQSTQRFRIAPADIAHASALARERGLEVLGFYHSHPRGLAEPSAEDVQEGSAWPGYLHLIAAPNDRPALRAFRTGAMHWHELTIL</sequence>
<keyword evidence="8" id="KW-1185">Reference proteome</keyword>
<keyword evidence="4" id="KW-0862">Zinc</keyword>
<protein>
    <submittedName>
        <fullName evidence="7">M67 family peptidase</fullName>
    </submittedName>
</protein>
<dbReference type="InterPro" id="IPR000555">
    <property type="entry name" value="JAMM/MPN+_dom"/>
</dbReference>
<name>A0A4Y9RPD7_9BURK</name>
<feature type="domain" description="MPN" evidence="6">
    <location>
        <begin position="45"/>
        <end position="178"/>
    </location>
</feature>
<keyword evidence="5" id="KW-0482">Metalloprotease</keyword>
<dbReference type="PROSITE" id="PS50249">
    <property type="entry name" value="MPN"/>
    <property type="match status" value="1"/>
</dbReference>
<keyword evidence="3" id="KW-0378">Hydrolase</keyword>
<dbReference type="InterPro" id="IPR028090">
    <property type="entry name" value="JAB_dom_prok"/>
</dbReference>
<keyword evidence="1" id="KW-0645">Protease</keyword>
<evidence type="ECO:0000256" key="3">
    <source>
        <dbReference type="ARBA" id="ARBA00022801"/>
    </source>
</evidence>
<organism evidence="7 8">
    <name type="scientific">Zemynaea arenosa</name>
    <dbReference type="NCBI Taxonomy" id="2561931"/>
    <lineage>
        <taxon>Bacteria</taxon>
        <taxon>Pseudomonadati</taxon>
        <taxon>Pseudomonadota</taxon>
        <taxon>Betaproteobacteria</taxon>
        <taxon>Burkholderiales</taxon>
        <taxon>Oxalobacteraceae</taxon>
        <taxon>Telluria group</taxon>
        <taxon>Zemynaea</taxon>
    </lineage>
</organism>
<dbReference type="Proteomes" id="UP000298438">
    <property type="component" value="Unassembled WGS sequence"/>
</dbReference>
<dbReference type="PANTHER" id="PTHR34858:SF1">
    <property type="entry name" value="CYSO-CYSTEINE PEPTIDASE"/>
    <property type="match status" value="1"/>
</dbReference>
<evidence type="ECO:0000256" key="1">
    <source>
        <dbReference type="ARBA" id="ARBA00022670"/>
    </source>
</evidence>
<keyword evidence="2" id="KW-0479">Metal-binding</keyword>
<dbReference type="CDD" id="cd08070">
    <property type="entry name" value="MPN_like"/>
    <property type="match status" value="1"/>
</dbReference>
<evidence type="ECO:0000256" key="4">
    <source>
        <dbReference type="ARBA" id="ARBA00022833"/>
    </source>
</evidence>
<dbReference type="EMBL" id="SPVF01000272">
    <property type="protein sequence ID" value="TFW10742.1"/>
    <property type="molecule type" value="Genomic_DNA"/>
</dbReference>
<dbReference type="GO" id="GO:0008235">
    <property type="term" value="F:metalloexopeptidase activity"/>
    <property type="evidence" value="ECO:0007669"/>
    <property type="project" value="TreeGrafter"/>
</dbReference>
<comment type="caution">
    <text evidence="7">The sequence shown here is derived from an EMBL/GenBank/DDBJ whole genome shotgun (WGS) entry which is preliminary data.</text>
</comment>
<accession>A0A4Y9RPD7</accession>
<proteinExistence type="predicted"/>
<dbReference type="InterPro" id="IPR051929">
    <property type="entry name" value="VirAsm_ModProt"/>
</dbReference>
<evidence type="ECO:0000256" key="5">
    <source>
        <dbReference type="ARBA" id="ARBA00023049"/>
    </source>
</evidence>
<evidence type="ECO:0000256" key="2">
    <source>
        <dbReference type="ARBA" id="ARBA00022723"/>
    </source>
</evidence>
<evidence type="ECO:0000313" key="7">
    <source>
        <dbReference type="EMBL" id="TFW10742.1"/>
    </source>
</evidence>